<dbReference type="Proteomes" id="UP000032233">
    <property type="component" value="Unassembled WGS sequence"/>
</dbReference>
<dbReference type="GO" id="GO:0022857">
    <property type="term" value="F:transmembrane transporter activity"/>
    <property type="evidence" value="ECO:0007669"/>
    <property type="project" value="TreeGrafter"/>
</dbReference>
<evidence type="ECO:0000256" key="3">
    <source>
        <dbReference type="ARBA" id="ARBA00022519"/>
    </source>
</evidence>
<dbReference type="PANTHER" id="PTHR33362">
    <property type="entry name" value="SIALIC ACID TRAP TRANSPORTER PERMEASE PROTEIN SIAT-RELATED"/>
    <property type="match status" value="1"/>
</dbReference>
<sequence length="435" mass="45949">MDPVTVGIIGTLGVFLLLFLGMPIAFALMLVGFSGIAYLSSFEAALPVVAQTTYDVASHYPYTVIPLFIVMGGFAGSSGLTKDLYGAFDKWLRKLPGGLGIATIGACAGFSAVSGSSVATAATMGTVALPEMKSYNYDPALATGTVAAGGTLGFLIPPSIGFVVYGMLTEQSIGKLLVAGMLPGITLALAFIAIVVLLVKIKPSLAPTSPEPVSWSEKFNSLLGVWEPMLLFLIVMGGIYLGFFTPTEAGAVGATVLLLVALLKKKLTWGNLTEALREAVRISVMVLFLVTGANVFTYFLALSTIPMQVATWASGLDVSPYLIHTVIILIYLFLGCFLDAISMMVLTMPVIFPVVQALNFDPIWFGVVAVLMMEAGLITPPMGLNIFTVAGVAKDVSVETIFKGVTPFLLAVFVVVALISIFPQIALFLPQMMLR</sequence>
<dbReference type="EMBL" id="AZAC01000036">
    <property type="protein sequence ID" value="KIX11972.1"/>
    <property type="molecule type" value="Genomic_DNA"/>
</dbReference>
<gene>
    <name evidence="9" type="ORF">X474_21490</name>
</gene>
<evidence type="ECO:0000256" key="5">
    <source>
        <dbReference type="ARBA" id="ARBA00022989"/>
    </source>
</evidence>
<feature type="domain" description="TRAP C4-dicarboxylate transport system permease DctM subunit" evidence="8">
    <location>
        <begin position="13"/>
        <end position="425"/>
    </location>
</feature>
<reference evidence="9 10" key="1">
    <citation type="submission" date="2013-11" db="EMBL/GenBank/DDBJ databases">
        <title>Metagenomic analysis of a methanogenic consortium involved in long chain n-alkane degradation.</title>
        <authorList>
            <person name="Davidova I.A."/>
            <person name="Callaghan A.V."/>
            <person name="Wawrik B."/>
            <person name="Pruitt S."/>
            <person name="Marks C."/>
            <person name="Duncan K.E."/>
            <person name="Suflita J.M."/>
        </authorList>
    </citation>
    <scope>NUCLEOTIDE SEQUENCE [LARGE SCALE GENOMIC DNA]</scope>
    <source>
        <strain evidence="9 10">SPR</strain>
    </source>
</reference>
<dbReference type="NCBIfam" id="TIGR00786">
    <property type="entry name" value="dctM"/>
    <property type="match status" value="1"/>
</dbReference>
<dbReference type="InParanoid" id="A0A0D2GAU8"/>
<dbReference type="Pfam" id="PF06808">
    <property type="entry name" value="DctM"/>
    <property type="match status" value="1"/>
</dbReference>
<comment type="caution">
    <text evidence="9">The sequence shown here is derived from an EMBL/GenBank/DDBJ whole genome shotgun (WGS) entry which is preliminary data.</text>
</comment>
<feature type="transmembrane region" description="Helical" evidence="7">
    <location>
        <begin position="176"/>
        <end position="199"/>
    </location>
</feature>
<dbReference type="RefSeq" id="WP_044351250.1">
    <property type="nucleotide sequence ID" value="NZ_AZAC01000036.1"/>
</dbReference>
<evidence type="ECO:0000256" key="7">
    <source>
        <dbReference type="SAM" id="Phobius"/>
    </source>
</evidence>
<dbReference type="PATRIC" id="fig|1429043.3.peg.4553"/>
<feature type="transmembrane region" description="Helical" evidence="7">
    <location>
        <begin position="321"/>
        <end position="351"/>
    </location>
</feature>
<dbReference type="InterPro" id="IPR004681">
    <property type="entry name" value="TRAP_DctM"/>
</dbReference>
<dbReference type="GO" id="GO:0005886">
    <property type="term" value="C:plasma membrane"/>
    <property type="evidence" value="ECO:0007669"/>
    <property type="project" value="UniProtKB-SubCell"/>
</dbReference>
<proteinExistence type="predicted"/>
<evidence type="ECO:0000256" key="1">
    <source>
        <dbReference type="ARBA" id="ARBA00004429"/>
    </source>
</evidence>
<dbReference type="InterPro" id="IPR010656">
    <property type="entry name" value="DctM"/>
</dbReference>
<evidence type="ECO:0000256" key="4">
    <source>
        <dbReference type="ARBA" id="ARBA00022692"/>
    </source>
</evidence>
<dbReference type="OrthoDB" id="9785600at2"/>
<evidence type="ECO:0000313" key="10">
    <source>
        <dbReference type="Proteomes" id="UP000032233"/>
    </source>
</evidence>
<feature type="transmembrane region" description="Helical" evidence="7">
    <location>
        <begin position="59"/>
        <end position="80"/>
    </location>
</feature>
<protein>
    <submittedName>
        <fullName evidence="9">C4-dicarboxylate ABC transporter permease</fullName>
    </submittedName>
</protein>
<keyword evidence="2" id="KW-1003">Cell membrane</keyword>
<comment type="subcellular location">
    <subcellularLocation>
        <location evidence="1">Cell inner membrane</location>
        <topology evidence="1">Multi-pass membrane protein</topology>
    </subcellularLocation>
</comment>
<dbReference type="PANTHER" id="PTHR33362:SF5">
    <property type="entry name" value="C4-DICARBOXYLATE TRAP TRANSPORTER LARGE PERMEASE PROTEIN DCTM"/>
    <property type="match status" value="1"/>
</dbReference>
<feature type="transmembrane region" description="Helical" evidence="7">
    <location>
        <begin position="141"/>
        <end position="164"/>
    </location>
</feature>
<evidence type="ECO:0000256" key="2">
    <source>
        <dbReference type="ARBA" id="ARBA00022475"/>
    </source>
</evidence>
<evidence type="ECO:0000313" key="9">
    <source>
        <dbReference type="EMBL" id="KIX11972.1"/>
    </source>
</evidence>
<organism evidence="9 10">
    <name type="scientific">Dethiosulfatarculus sandiegensis</name>
    <dbReference type="NCBI Taxonomy" id="1429043"/>
    <lineage>
        <taxon>Bacteria</taxon>
        <taxon>Pseudomonadati</taxon>
        <taxon>Thermodesulfobacteriota</taxon>
        <taxon>Desulfarculia</taxon>
        <taxon>Desulfarculales</taxon>
        <taxon>Desulfarculaceae</taxon>
        <taxon>Dethiosulfatarculus</taxon>
    </lineage>
</organism>
<evidence type="ECO:0000256" key="6">
    <source>
        <dbReference type="ARBA" id="ARBA00023136"/>
    </source>
</evidence>
<dbReference type="AlphaFoldDB" id="A0A0D2GAU8"/>
<dbReference type="STRING" id="1429043.X474_21490"/>
<evidence type="ECO:0000259" key="8">
    <source>
        <dbReference type="Pfam" id="PF06808"/>
    </source>
</evidence>
<keyword evidence="4 7" id="KW-0812">Transmembrane</keyword>
<feature type="transmembrane region" description="Helical" evidence="7">
    <location>
        <begin position="101"/>
        <end position="129"/>
    </location>
</feature>
<accession>A0A0D2GAU8</accession>
<feature type="transmembrane region" description="Helical" evidence="7">
    <location>
        <begin position="229"/>
        <end position="262"/>
    </location>
</feature>
<feature type="transmembrane region" description="Helical" evidence="7">
    <location>
        <begin position="408"/>
        <end position="429"/>
    </location>
</feature>
<name>A0A0D2GAU8_9BACT</name>
<dbReference type="PIRSF" id="PIRSF006066">
    <property type="entry name" value="HI0050"/>
    <property type="match status" value="1"/>
</dbReference>
<feature type="transmembrane region" description="Helical" evidence="7">
    <location>
        <begin position="282"/>
        <end position="301"/>
    </location>
</feature>
<keyword evidence="5 7" id="KW-1133">Transmembrane helix</keyword>
<keyword evidence="10" id="KW-1185">Reference proteome</keyword>
<feature type="transmembrane region" description="Helical" evidence="7">
    <location>
        <begin position="12"/>
        <end position="39"/>
    </location>
</feature>
<feature type="transmembrane region" description="Helical" evidence="7">
    <location>
        <begin position="363"/>
        <end position="388"/>
    </location>
</feature>
<keyword evidence="3" id="KW-0997">Cell inner membrane</keyword>
<keyword evidence="6 7" id="KW-0472">Membrane</keyword>